<evidence type="ECO:0000313" key="1">
    <source>
        <dbReference type="EMBL" id="KAK3043100.1"/>
    </source>
</evidence>
<protein>
    <submittedName>
        <fullName evidence="1">Uncharacterized protein</fullName>
    </submittedName>
</protein>
<dbReference type="AlphaFoldDB" id="A0AA88XR69"/>
<comment type="caution">
    <text evidence="1">The sequence shown here is derived from an EMBL/GenBank/DDBJ whole genome shotgun (WGS) entry which is preliminary data.</text>
</comment>
<dbReference type="Proteomes" id="UP001188597">
    <property type="component" value="Unassembled WGS sequence"/>
</dbReference>
<reference evidence="1" key="1">
    <citation type="submission" date="2022-12" db="EMBL/GenBank/DDBJ databases">
        <title>Draft genome assemblies for two species of Escallonia (Escalloniales).</title>
        <authorList>
            <person name="Chanderbali A."/>
            <person name="Dervinis C."/>
            <person name="Anghel I."/>
            <person name="Soltis D."/>
            <person name="Soltis P."/>
            <person name="Zapata F."/>
        </authorList>
    </citation>
    <scope>NUCLEOTIDE SEQUENCE</scope>
    <source>
        <strain evidence="1">UCBG64.0493</strain>
        <tissue evidence="1">Leaf</tissue>
    </source>
</reference>
<feature type="non-terminal residue" evidence="1">
    <location>
        <position position="1"/>
    </location>
</feature>
<evidence type="ECO:0000313" key="2">
    <source>
        <dbReference type="Proteomes" id="UP001188597"/>
    </source>
</evidence>
<name>A0AA88XR69_9ASTE</name>
<proteinExistence type="predicted"/>
<organism evidence="1 2">
    <name type="scientific">Escallonia herrerae</name>
    <dbReference type="NCBI Taxonomy" id="1293975"/>
    <lineage>
        <taxon>Eukaryota</taxon>
        <taxon>Viridiplantae</taxon>
        <taxon>Streptophyta</taxon>
        <taxon>Embryophyta</taxon>
        <taxon>Tracheophyta</taxon>
        <taxon>Spermatophyta</taxon>
        <taxon>Magnoliopsida</taxon>
        <taxon>eudicotyledons</taxon>
        <taxon>Gunneridae</taxon>
        <taxon>Pentapetalae</taxon>
        <taxon>asterids</taxon>
        <taxon>campanulids</taxon>
        <taxon>Escalloniales</taxon>
        <taxon>Escalloniaceae</taxon>
        <taxon>Escallonia</taxon>
    </lineage>
</organism>
<keyword evidence="2" id="KW-1185">Reference proteome</keyword>
<accession>A0AA88XR69</accession>
<gene>
    <name evidence="1" type="ORF">RJ639_001215</name>
</gene>
<sequence>MGDRTFSYGMDDADDVFMQITKSIANCKVPDGDKWELLSPGNWYGRLVEPSLFTMLADWQREHIVKDILSRLK</sequence>
<dbReference type="EMBL" id="JAVXUP010000011">
    <property type="protein sequence ID" value="KAK3043100.1"/>
    <property type="molecule type" value="Genomic_DNA"/>
</dbReference>